<evidence type="ECO:0000313" key="1">
    <source>
        <dbReference type="EMBL" id="KAK3607502.1"/>
    </source>
</evidence>
<protein>
    <submittedName>
        <fullName evidence="1">Uncharacterized protein</fullName>
    </submittedName>
</protein>
<reference evidence="1" key="1">
    <citation type="journal article" date="2021" name="Genome Biol. Evol.">
        <title>A High-Quality Reference Genome for a Parasitic Bivalve with Doubly Uniparental Inheritance (Bivalvia: Unionida).</title>
        <authorList>
            <person name="Smith C.H."/>
        </authorList>
    </citation>
    <scope>NUCLEOTIDE SEQUENCE</scope>
    <source>
        <strain evidence="1">CHS0354</strain>
    </source>
</reference>
<sequence>MYVFPTTEAYCTKYTLIDIVTGVYLASTLMDEESFKRGQDTKETVTGTNTFVKHWRSFLKRHTNGMCTWQDICGVNQQCTSQYFNAPSTGESHQKMKRGGQFGLYFRLFQKKRTKCCCKTVCPRRYKRLFWMSCAQSYEAADAAARWNIVNLFCRPKRCITRGRNTMTWL</sequence>
<dbReference type="EMBL" id="JAEAOA010001866">
    <property type="protein sequence ID" value="KAK3607502.1"/>
    <property type="molecule type" value="Genomic_DNA"/>
</dbReference>
<proteinExistence type="predicted"/>
<gene>
    <name evidence="1" type="ORF">CHS0354_031123</name>
</gene>
<reference evidence="1" key="2">
    <citation type="journal article" date="2021" name="Genome Biol. Evol.">
        <title>Developing a high-quality reference genome for a parasitic bivalve with doubly uniparental inheritance (Bivalvia: Unionida).</title>
        <authorList>
            <person name="Smith C.H."/>
        </authorList>
    </citation>
    <scope>NUCLEOTIDE SEQUENCE</scope>
    <source>
        <strain evidence="1">CHS0354</strain>
        <tissue evidence="1">Mantle</tissue>
    </source>
</reference>
<name>A0AAE0WBI2_9BIVA</name>
<evidence type="ECO:0000313" key="2">
    <source>
        <dbReference type="Proteomes" id="UP001195483"/>
    </source>
</evidence>
<accession>A0AAE0WBI2</accession>
<keyword evidence="2" id="KW-1185">Reference proteome</keyword>
<comment type="caution">
    <text evidence="1">The sequence shown here is derived from an EMBL/GenBank/DDBJ whole genome shotgun (WGS) entry which is preliminary data.</text>
</comment>
<dbReference type="Proteomes" id="UP001195483">
    <property type="component" value="Unassembled WGS sequence"/>
</dbReference>
<organism evidence="1 2">
    <name type="scientific">Potamilus streckersoni</name>
    <dbReference type="NCBI Taxonomy" id="2493646"/>
    <lineage>
        <taxon>Eukaryota</taxon>
        <taxon>Metazoa</taxon>
        <taxon>Spiralia</taxon>
        <taxon>Lophotrochozoa</taxon>
        <taxon>Mollusca</taxon>
        <taxon>Bivalvia</taxon>
        <taxon>Autobranchia</taxon>
        <taxon>Heteroconchia</taxon>
        <taxon>Palaeoheterodonta</taxon>
        <taxon>Unionida</taxon>
        <taxon>Unionoidea</taxon>
        <taxon>Unionidae</taxon>
        <taxon>Ambleminae</taxon>
        <taxon>Lampsilini</taxon>
        <taxon>Potamilus</taxon>
    </lineage>
</organism>
<dbReference type="AlphaFoldDB" id="A0AAE0WBI2"/>
<reference evidence="1" key="3">
    <citation type="submission" date="2023-05" db="EMBL/GenBank/DDBJ databases">
        <authorList>
            <person name="Smith C.H."/>
        </authorList>
    </citation>
    <scope>NUCLEOTIDE SEQUENCE</scope>
    <source>
        <strain evidence="1">CHS0354</strain>
        <tissue evidence="1">Mantle</tissue>
    </source>
</reference>